<keyword evidence="4 7" id="KW-0808">Transferase</keyword>
<evidence type="ECO:0000256" key="1">
    <source>
        <dbReference type="ARBA" id="ARBA00004811"/>
    </source>
</evidence>
<dbReference type="AlphaFoldDB" id="A0A926DZU9"/>
<evidence type="ECO:0000256" key="3">
    <source>
        <dbReference type="ARBA" id="ARBA00022605"/>
    </source>
</evidence>
<dbReference type="PANTHER" id="PTHR21090">
    <property type="entry name" value="AROM/DEHYDROQUINATE SYNTHASE"/>
    <property type="match status" value="1"/>
</dbReference>
<dbReference type="Gene3D" id="3.65.10.10">
    <property type="entry name" value="Enolpyruvate transferase domain"/>
    <property type="match status" value="2"/>
</dbReference>
<dbReference type="GO" id="GO:0009073">
    <property type="term" value="P:aromatic amino acid family biosynthetic process"/>
    <property type="evidence" value="ECO:0007669"/>
    <property type="project" value="UniProtKB-KW"/>
</dbReference>
<feature type="binding site" evidence="7">
    <location>
        <position position="377"/>
    </location>
    <ligand>
        <name>phosphoenolpyruvate</name>
        <dbReference type="ChEBI" id="CHEBI:58702"/>
    </ligand>
</feature>
<comment type="function">
    <text evidence="7">Catalyzes the transfer of the enolpyruvyl moiety of phosphoenolpyruvate (PEP) to the 5-hydroxyl of shikimate-3-phosphate (S3P) to produce enolpyruvyl shikimate-3-phosphate and inorganic phosphate.</text>
</comment>
<evidence type="ECO:0000313" key="9">
    <source>
        <dbReference type="EMBL" id="MBC8546988.1"/>
    </source>
</evidence>
<feature type="binding site" evidence="7">
    <location>
        <position position="21"/>
    </location>
    <ligand>
        <name>3-phosphoshikimate</name>
        <dbReference type="ChEBI" id="CHEBI:145989"/>
    </ligand>
</feature>
<feature type="binding site" evidence="7">
    <location>
        <position position="335"/>
    </location>
    <ligand>
        <name>phosphoenolpyruvate</name>
        <dbReference type="ChEBI" id="CHEBI:58702"/>
    </ligand>
</feature>
<feature type="binding site" evidence="7">
    <location>
        <position position="164"/>
    </location>
    <ligand>
        <name>3-phosphoshikimate</name>
        <dbReference type="ChEBI" id="CHEBI:145989"/>
    </ligand>
</feature>
<comment type="subunit">
    <text evidence="7">Monomer.</text>
</comment>
<feature type="binding site" evidence="7">
    <location>
        <position position="20"/>
    </location>
    <ligand>
        <name>phosphoenolpyruvate</name>
        <dbReference type="ChEBI" id="CHEBI:58702"/>
    </ligand>
</feature>
<dbReference type="CDD" id="cd01556">
    <property type="entry name" value="EPSP_synthase"/>
    <property type="match status" value="1"/>
</dbReference>
<dbReference type="InterPro" id="IPR006264">
    <property type="entry name" value="EPSP_synthase"/>
</dbReference>
<dbReference type="GO" id="GO:0005737">
    <property type="term" value="C:cytoplasm"/>
    <property type="evidence" value="ECO:0007669"/>
    <property type="project" value="UniProtKB-SubCell"/>
</dbReference>
<dbReference type="GO" id="GO:0008652">
    <property type="term" value="P:amino acid biosynthetic process"/>
    <property type="evidence" value="ECO:0007669"/>
    <property type="project" value="UniProtKB-KW"/>
</dbReference>
<comment type="similarity">
    <text evidence="2 7">Belongs to the EPSP synthase family.</text>
</comment>
<accession>A0A926DZU9</accession>
<name>A0A926DZU9_9FIRM</name>
<dbReference type="PROSITE" id="PS00885">
    <property type="entry name" value="EPSP_SYNTHASE_2"/>
    <property type="match status" value="1"/>
</dbReference>
<comment type="pathway">
    <text evidence="1 7">Metabolic intermediate biosynthesis; chorismate biosynthesis; chorismate from D-erythrose 4-phosphate and phosphoenolpyruvate: step 6/7.</text>
</comment>
<dbReference type="GO" id="GO:0009423">
    <property type="term" value="P:chorismate biosynthetic process"/>
    <property type="evidence" value="ECO:0007669"/>
    <property type="project" value="UniProtKB-UniRule"/>
</dbReference>
<feature type="binding site" evidence="7">
    <location>
        <position position="304"/>
    </location>
    <ligand>
        <name>3-phosphoshikimate</name>
        <dbReference type="ChEBI" id="CHEBI:145989"/>
    </ligand>
</feature>
<evidence type="ECO:0000256" key="2">
    <source>
        <dbReference type="ARBA" id="ARBA00009948"/>
    </source>
</evidence>
<comment type="catalytic activity">
    <reaction evidence="6">
        <text>3-phosphoshikimate + phosphoenolpyruvate = 5-O-(1-carboxyvinyl)-3-phosphoshikimate + phosphate</text>
        <dbReference type="Rhea" id="RHEA:21256"/>
        <dbReference type="ChEBI" id="CHEBI:43474"/>
        <dbReference type="ChEBI" id="CHEBI:57701"/>
        <dbReference type="ChEBI" id="CHEBI:58702"/>
        <dbReference type="ChEBI" id="CHEBI:145989"/>
        <dbReference type="EC" id="2.5.1.19"/>
    </reaction>
    <physiologicalReaction direction="left-to-right" evidence="6">
        <dbReference type="Rhea" id="RHEA:21257"/>
    </physiologicalReaction>
</comment>
<dbReference type="Pfam" id="PF00275">
    <property type="entry name" value="EPSP_synthase"/>
    <property type="match status" value="1"/>
</dbReference>
<gene>
    <name evidence="7 9" type="primary">aroA</name>
    <name evidence="9" type="ORF">H8711_08595</name>
</gene>
<feature type="binding site" evidence="7">
    <location>
        <position position="90"/>
    </location>
    <ligand>
        <name>phosphoenolpyruvate</name>
        <dbReference type="ChEBI" id="CHEBI:58702"/>
    </ligand>
</feature>
<feature type="binding site" evidence="7">
    <location>
        <position position="403"/>
    </location>
    <ligand>
        <name>phosphoenolpyruvate</name>
        <dbReference type="ChEBI" id="CHEBI:58702"/>
    </ligand>
</feature>
<keyword evidence="10" id="KW-1185">Reference proteome</keyword>
<feature type="binding site" evidence="7">
    <location>
        <position position="118"/>
    </location>
    <ligand>
        <name>phosphoenolpyruvate</name>
        <dbReference type="ChEBI" id="CHEBI:58702"/>
    </ligand>
</feature>
<comment type="caution">
    <text evidence="7">Lacks conserved residue(s) required for the propagation of feature annotation.</text>
</comment>
<proteinExistence type="inferred from homology"/>
<reference evidence="9" key="1">
    <citation type="submission" date="2020-08" db="EMBL/GenBank/DDBJ databases">
        <title>Genome public.</title>
        <authorList>
            <person name="Liu C."/>
            <person name="Sun Q."/>
        </authorList>
    </citation>
    <scope>NUCLEOTIDE SEQUENCE</scope>
    <source>
        <strain evidence="9">NSJ-31</strain>
    </source>
</reference>
<dbReference type="HAMAP" id="MF_00210">
    <property type="entry name" value="EPSP_synth"/>
    <property type="match status" value="1"/>
</dbReference>
<dbReference type="InterPro" id="IPR013792">
    <property type="entry name" value="RNA3'P_cycl/enolpyr_Trfase_a/b"/>
</dbReference>
<comment type="subcellular location">
    <subcellularLocation>
        <location evidence="7">Cytoplasm</location>
    </subcellularLocation>
</comment>
<keyword evidence="5 7" id="KW-0057">Aromatic amino acid biosynthesis</keyword>
<sequence length="424" mass="45265">MIAAIQPSKLTGRYTAPPSKSDSHRALIGAALADGFSHVAPVVASADVEATRSALEMLEAKIQIQDNLALVQGISRTPAGHIRIHCNESGSSLRFLIPIAAAFGIEVVFTGSGKLPQRPLGVYHELFPEKGVRLKRLESDELPLKVTGQLHAGRFLLPGNVSSQFITGLMFALPLLDGDSELVLTSPLESRPYVDMTISALARFGVAVEETEQGYRVAGNQRYTPCTYRVEGDYSNAAFFAAAGLLSEQGVVIDGLAGDSRQGDREIIDLLLRFGGRVSAEGGAIRISRGKLRGIQIDASQIPDLVPILSVVGAFAEGETRIYNAHRLKLKESDRLVSTTQALRALGADAFCDDDSITVRGGKVLHSGVVSACNDHRIAMSAAIAALFCDGEVLIDGAEAVNKSYPQFYDDYNRLGGSANVRMG</sequence>
<keyword evidence="3 7" id="KW-0028">Amino-acid biosynthesis</keyword>
<dbReference type="Proteomes" id="UP000653127">
    <property type="component" value="Unassembled WGS sequence"/>
</dbReference>
<dbReference type="GO" id="GO:0003866">
    <property type="term" value="F:3-phosphoshikimate 1-carboxyvinyltransferase activity"/>
    <property type="evidence" value="ECO:0007669"/>
    <property type="project" value="UniProtKB-UniRule"/>
</dbReference>
<feature type="binding site" evidence="7">
    <location>
        <position position="20"/>
    </location>
    <ligand>
        <name>3-phosphoshikimate</name>
        <dbReference type="ChEBI" id="CHEBI:145989"/>
    </ligand>
</feature>
<dbReference type="PIRSF" id="PIRSF000505">
    <property type="entry name" value="EPSPS"/>
    <property type="match status" value="1"/>
</dbReference>
<keyword evidence="7" id="KW-0963">Cytoplasm</keyword>
<evidence type="ECO:0000259" key="8">
    <source>
        <dbReference type="Pfam" id="PF00275"/>
    </source>
</evidence>
<evidence type="ECO:0000256" key="7">
    <source>
        <dbReference type="HAMAP-Rule" id="MF_00210"/>
    </source>
</evidence>
<dbReference type="NCBIfam" id="TIGR01356">
    <property type="entry name" value="aroA"/>
    <property type="match status" value="1"/>
</dbReference>
<dbReference type="PANTHER" id="PTHR21090:SF5">
    <property type="entry name" value="PENTAFUNCTIONAL AROM POLYPEPTIDE"/>
    <property type="match status" value="1"/>
</dbReference>
<dbReference type="EC" id="2.5.1.19" evidence="7"/>
<feature type="active site" description="Proton acceptor" evidence="7">
    <location>
        <position position="304"/>
    </location>
</feature>
<comment type="caution">
    <text evidence="9">The sequence shown here is derived from an EMBL/GenBank/DDBJ whole genome shotgun (WGS) entry which is preliminary data.</text>
</comment>
<dbReference type="EMBL" id="JACRST010000012">
    <property type="protein sequence ID" value="MBC8546988.1"/>
    <property type="molecule type" value="Genomic_DNA"/>
</dbReference>
<feature type="binding site" evidence="7">
    <location>
        <position position="164"/>
    </location>
    <ligand>
        <name>phosphoenolpyruvate</name>
        <dbReference type="ChEBI" id="CHEBI:58702"/>
    </ligand>
</feature>
<feature type="binding site" evidence="7">
    <location>
        <position position="25"/>
    </location>
    <ligand>
        <name>3-phosphoshikimate</name>
        <dbReference type="ChEBI" id="CHEBI:145989"/>
    </ligand>
</feature>
<organism evidence="9 10">
    <name type="scientific">Ligaoa zhengdingensis</name>
    <dbReference type="NCBI Taxonomy" id="2763658"/>
    <lineage>
        <taxon>Bacteria</taxon>
        <taxon>Bacillati</taxon>
        <taxon>Bacillota</taxon>
        <taxon>Clostridia</taxon>
        <taxon>Eubacteriales</taxon>
        <taxon>Oscillospiraceae</taxon>
        <taxon>Ligaoa</taxon>
    </lineage>
</organism>
<feature type="binding site" evidence="7">
    <location>
        <position position="162"/>
    </location>
    <ligand>
        <name>3-phosphoshikimate</name>
        <dbReference type="ChEBI" id="CHEBI:145989"/>
    </ligand>
</feature>
<feature type="domain" description="Enolpyruvate transferase" evidence="8">
    <location>
        <begin position="7"/>
        <end position="410"/>
    </location>
</feature>
<dbReference type="RefSeq" id="WP_249283064.1">
    <property type="nucleotide sequence ID" value="NZ_JACRST010000012.1"/>
</dbReference>
<dbReference type="InterPro" id="IPR036968">
    <property type="entry name" value="Enolpyruvate_Tfrase_sf"/>
</dbReference>
<evidence type="ECO:0000256" key="6">
    <source>
        <dbReference type="ARBA" id="ARBA00044633"/>
    </source>
</evidence>
<feature type="binding site" evidence="7">
    <location>
        <position position="331"/>
    </location>
    <ligand>
        <name>3-phosphoshikimate</name>
        <dbReference type="ChEBI" id="CHEBI:145989"/>
    </ligand>
</feature>
<dbReference type="InterPro" id="IPR001986">
    <property type="entry name" value="Enolpyruvate_Tfrase_dom"/>
</dbReference>
<protein>
    <recommendedName>
        <fullName evidence="7">3-phosphoshikimate 1-carboxyvinyltransferase</fullName>
        <ecNumber evidence="7">2.5.1.19</ecNumber>
    </recommendedName>
    <alternativeName>
        <fullName evidence="7">5-enolpyruvylshikimate-3-phosphate synthase</fullName>
        <shortName evidence="7">EPSP synthase</shortName>
        <shortName evidence="7">EPSPS</shortName>
    </alternativeName>
</protein>
<dbReference type="InterPro" id="IPR023193">
    <property type="entry name" value="EPSP_synthase_CS"/>
</dbReference>
<dbReference type="SUPFAM" id="SSF55205">
    <property type="entry name" value="EPT/RTPC-like"/>
    <property type="match status" value="1"/>
</dbReference>
<evidence type="ECO:0000313" key="10">
    <source>
        <dbReference type="Proteomes" id="UP000653127"/>
    </source>
</evidence>
<evidence type="ECO:0000256" key="4">
    <source>
        <dbReference type="ARBA" id="ARBA00022679"/>
    </source>
</evidence>
<evidence type="ECO:0000256" key="5">
    <source>
        <dbReference type="ARBA" id="ARBA00023141"/>
    </source>
</evidence>
<feature type="binding site" evidence="7">
    <location>
        <position position="190"/>
    </location>
    <ligand>
        <name>3-phosphoshikimate</name>
        <dbReference type="ChEBI" id="CHEBI:145989"/>
    </ligand>
</feature>
<feature type="binding site" evidence="7">
    <location>
        <position position="163"/>
    </location>
    <ligand>
        <name>3-phosphoshikimate</name>
        <dbReference type="ChEBI" id="CHEBI:145989"/>
    </ligand>
</feature>